<dbReference type="AlphaFoldDB" id="A0A940RZJ6"/>
<sequence length="270" mass="30592">MTQSSIRPVNIMCIKWGTLFGPEYVNRLYSGVRRNMSRPVRFLCMTEHAEGLHPDVEVLDLPMEPFAEPMAAALAVANRQGAMRKVSLFRPGLVPDLDGPVLGFDLDVVITGGLDAIHDLAPGTIAMRHDWVEKRKGRPTGHGSVFRFDPALHGFLYDDLAADPYGEVEKARGSEQRYTSHKAMDRDCFTYVPEAWVLSFKYDCNPFPMNWLRPPRLPDDARVVCFHGRPKMTDALTGWNGSFIRHSKPCDWLQDHWIDRARADLGPDWA</sequence>
<dbReference type="GO" id="GO:0016740">
    <property type="term" value="F:transferase activity"/>
    <property type="evidence" value="ECO:0007669"/>
    <property type="project" value="UniProtKB-KW"/>
</dbReference>
<evidence type="ECO:0000313" key="2">
    <source>
        <dbReference type="Proteomes" id="UP000675940"/>
    </source>
</evidence>
<proteinExistence type="predicted"/>
<dbReference type="SUPFAM" id="SSF53448">
    <property type="entry name" value="Nucleotide-diphospho-sugar transferases"/>
    <property type="match status" value="1"/>
</dbReference>
<dbReference type="RefSeq" id="WP_209358467.1">
    <property type="nucleotide sequence ID" value="NZ_JAGISH010000001.1"/>
</dbReference>
<organism evidence="1 2">
    <name type="scientific">Sagittula salina</name>
    <dbReference type="NCBI Taxonomy" id="2820268"/>
    <lineage>
        <taxon>Bacteria</taxon>
        <taxon>Pseudomonadati</taxon>
        <taxon>Pseudomonadota</taxon>
        <taxon>Alphaproteobacteria</taxon>
        <taxon>Rhodobacterales</taxon>
        <taxon>Roseobacteraceae</taxon>
        <taxon>Sagittula</taxon>
    </lineage>
</organism>
<keyword evidence="1" id="KW-0808">Transferase</keyword>
<keyword evidence="2" id="KW-1185">Reference proteome</keyword>
<dbReference type="InterPro" id="IPR029044">
    <property type="entry name" value="Nucleotide-diphossugar_trans"/>
</dbReference>
<gene>
    <name evidence="1" type="ORF">J5474_00905</name>
</gene>
<dbReference type="EMBL" id="JAGISH010000001">
    <property type="protein sequence ID" value="MBP0481052.1"/>
    <property type="molecule type" value="Genomic_DNA"/>
</dbReference>
<accession>A0A940RZJ6</accession>
<evidence type="ECO:0000313" key="1">
    <source>
        <dbReference type="EMBL" id="MBP0481052.1"/>
    </source>
</evidence>
<reference evidence="1" key="1">
    <citation type="submission" date="2021-03" db="EMBL/GenBank/DDBJ databases">
        <title>Sagittula salina sp. nov. strain M10.9X isolated from the marine waste.</title>
        <authorList>
            <person name="Satari L."/>
            <person name="Molina-Menor E."/>
            <person name="Vidal-Verdu A."/>
            <person name="Pascual J."/>
            <person name="Pereto J."/>
            <person name="Porcar M."/>
        </authorList>
    </citation>
    <scope>NUCLEOTIDE SEQUENCE</scope>
    <source>
        <strain evidence="1">M10.9X</strain>
    </source>
</reference>
<protein>
    <submittedName>
        <fullName evidence="1">Glycosyl transferase</fullName>
    </submittedName>
</protein>
<name>A0A940RZJ6_9RHOB</name>
<comment type="caution">
    <text evidence="1">The sequence shown here is derived from an EMBL/GenBank/DDBJ whole genome shotgun (WGS) entry which is preliminary data.</text>
</comment>
<dbReference type="Proteomes" id="UP000675940">
    <property type="component" value="Unassembled WGS sequence"/>
</dbReference>